<proteinExistence type="predicted"/>
<name>A0A183PFM1_9TREM</name>
<accession>A0A183PFM1</accession>
<gene>
    <name evidence="1" type="ORF">SMTD_LOCUS13157</name>
</gene>
<evidence type="ECO:0000313" key="1">
    <source>
        <dbReference type="EMBL" id="VDP62870.1"/>
    </source>
</evidence>
<dbReference type="EMBL" id="UZAL01033203">
    <property type="protein sequence ID" value="VDP62870.1"/>
    <property type="molecule type" value="Genomic_DNA"/>
</dbReference>
<dbReference type="Proteomes" id="UP000269396">
    <property type="component" value="Unassembled WGS sequence"/>
</dbReference>
<reference evidence="1 2" key="1">
    <citation type="submission" date="2018-11" db="EMBL/GenBank/DDBJ databases">
        <authorList>
            <consortium name="Pathogen Informatics"/>
        </authorList>
    </citation>
    <scope>NUCLEOTIDE SEQUENCE [LARGE SCALE GENOMIC DNA]</scope>
    <source>
        <strain>Denwood</strain>
        <strain evidence="2">Zambia</strain>
    </source>
</reference>
<evidence type="ECO:0000313" key="2">
    <source>
        <dbReference type="Proteomes" id="UP000269396"/>
    </source>
</evidence>
<sequence>MASILLLIKLIGIIVLKVTSNFSYIVISCFREIYNGLKEGLPLKRTYNGNEWEPVSSVSRLGIVVITNHHIQRQEPQDEYSSDVILRSLKNPSLFERVLGENSVGVIVSWVANCIQKNDLGISIKNTDLILVYTKTRDSLYDLNKWLNVLPNHNYSKPHFASNHNKIKESDSYSCILSSTRSKLNRKHNLEDPRIYCSYGQLYNRLFSYSLRSLSTVNHASNLKNKLLLKFQYISSEKEDCSDLLEVGLQTALKADLDYIIFINPRAMNLSEHLLTETIQLLANKNENCQSYTMNSSATYTSSSKITALFAVTAVPLTTFPTGIRQLPLFLTSTTSKHKPSKKDLLGITKPCSRSLRTDTDVNISRRKSSNGLYLFGLKCEQHHMVSNIKSICANLEWSSINAADILYRNIYHSLSNKNLVCLRERLEEVSEPLDLINVQQSTGLLCEDVLNDSVTVIIPMGYGHPDDCIDSEDIELVDVKFSRSLAYTVELAVHNASGKRQIEVRAAKCPGTAEDEEISLSRNPLTWPRIYSYCQGSPRGEGVGYEM</sequence>
<protein>
    <submittedName>
        <fullName evidence="1">Uncharacterized protein</fullName>
    </submittedName>
</protein>
<organism evidence="1 2">
    <name type="scientific">Schistosoma mattheei</name>
    <dbReference type="NCBI Taxonomy" id="31246"/>
    <lineage>
        <taxon>Eukaryota</taxon>
        <taxon>Metazoa</taxon>
        <taxon>Spiralia</taxon>
        <taxon>Lophotrochozoa</taxon>
        <taxon>Platyhelminthes</taxon>
        <taxon>Trematoda</taxon>
        <taxon>Digenea</taxon>
        <taxon>Strigeidida</taxon>
        <taxon>Schistosomatoidea</taxon>
        <taxon>Schistosomatidae</taxon>
        <taxon>Schistosoma</taxon>
    </lineage>
</organism>
<dbReference type="AlphaFoldDB" id="A0A183PFM1"/>
<feature type="non-terminal residue" evidence="1">
    <location>
        <position position="548"/>
    </location>
</feature>
<keyword evidence="2" id="KW-1185">Reference proteome</keyword>